<dbReference type="GeneID" id="28958646"/>
<feature type="region of interest" description="Disordered" evidence="1">
    <location>
        <begin position="1"/>
        <end position="38"/>
    </location>
</feature>
<name>A0A0J9WGF9_FUSO4</name>
<proteinExistence type="predicted"/>
<feature type="compositionally biased region" description="Polar residues" evidence="1">
    <location>
        <begin position="11"/>
        <end position="21"/>
    </location>
</feature>
<evidence type="ECO:0000256" key="1">
    <source>
        <dbReference type="SAM" id="MobiDB-lite"/>
    </source>
</evidence>
<accession>A0A0J9WGF9</accession>
<gene>
    <name evidence="2" type="ORF">FOXG_17940</name>
</gene>
<dbReference type="VEuPathDB" id="FungiDB:FOXG_17940"/>
<evidence type="ECO:0000313" key="3">
    <source>
        <dbReference type="Proteomes" id="UP000009097"/>
    </source>
</evidence>
<dbReference type="RefSeq" id="XP_018233007.1">
    <property type="nucleotide sequence ID" value="XM_018397960.1"/>
</dbReference>
<protein>
    <submittedName>
        <fullName evidence="2">Uncharacterized protein</fullName>
    </submittedName>
</protein>
<dbReference type="AlphaFoldDB" id="A0A0J9WGF9"/>
<dbReference type="EMBL" id="DS231696">
    <property type="protein sequence ID" value="KNA94961.1"/>
    <property type="molecule type" value="Genomic_DNA"/>
</dbReference>
<evidence type="ECO:0000313" key="2">
    <source>
        <dbReference type="EMBL" id="KNA94961.1"/>
    </source>
</evidence>
<reference evidence="2" key="2">
    <citation type="journal article" date="2010" name="Nature">
        <title>Comparative genomics reveals mobile pathogenicity chromosomes in Fusarium.</title>
        <authorList>
            <person name="Ma L.J."/>
            <person name="van der Does H.C."/>
            <person name="Borkovich K.A."/>
            <person name="Coleman J.J."/>
            <person name="Daboussi M.J."/>
            <person name="Di Pietro A."/>
            <person name="Dufresne M."/>
            <person name="Freitag M."/>
            <person name="Grabherr M."/>
            <person name="Henrissat B."/>
            <person name="Houterman P.M."/>
            <person name="Kang S."/>
            <person name="Shim W.B."/>
            <person name="Woloshuk C."/>
            <person name="Xie X."/>
            <person name="Xu J.R."/>
            <person name="Antoniw J."/>
            <person name="Baker S.E."/>
            <person name="Bluhm B.H."/>
            <person name="Breakspear A."/>
            <person name="Brown D.W."/>
            <person name="Butchko R.A."/>
            <person name="Chapman S."/>
            <person name="Coulson R."/>
            <person name="Coutinho P.M."/>
            <person name="Danchin E.G."/>
            <person name="Diener A."/>
            <person name="Gale L.R."/>
            <person name="Gardiner D.M."/>
            <person name="Goff S."/>
            <person name="Hammond-Kosack K.E."/>
            <person name="Hilburn K."/>
            <person name="Hua-Van A."/>
            <person name="Jonkers W."/>
            <person name="Kazan K."/>
            <person name="Kodira C.D."/>
            <person name="Koehrsen M."/>
            <person name="Kumar L."/>
            <person name="Lee Y.H."/>
            <person name="Li L."/>
            <person name="Manners J.M."/>
            <person name="Miranda-Saavedra D."/>
            <person name="Mukherjee M."/>
            <person name="Park G."/>
            <person name="Park J."/>
            <person name="Park S.Y."/>
            <person name="Proctor R.H."/>
            <person name="Regev A."/>
            <person name="Ruiz-Roldan M.C."/>
            <person name="Sain D."/>
            <person name="Sakthikumar S."/>
            <person name="Sykes S."/>
            <person name="Schwartz D.C."/>
            <person name="Turgeon B.G."/>
            <person name="Wapinski I."/>
            <person name="Yoder O."/>
            <person name="Young S."/>
            <person name="Zeng Q."/>
            <person name="Zhou S."/>
            <person name="Galagan J."/>
            <person name="Cuomo C.A."/>
            <person name="Kistler H.C."/>
            <person name="Rep M."/>
        </authorList>
    </citation>
    <scope>NUCLEOTIDE SEQUENCE [LARGE SCALE GENOMIC DNA]</scope>
    <source>
        <strain evidence="2">4287</strain>
    </source>
</reference>
<sequence>MQTLLLEVSPVGSQSTEPSEQGTHRGSDLGSLSTDRVSVVLHWRNATP</sequence>
<dbReference type="KEGG" id="fox:FOXG_17940"/>
<reference evidence="2" key="1">
    <citation type="submission" date="2007-04" db="EMBL/GenBank/DDBJ databases">
        <authorList>
            <consortium name="The Broad Institute Genome Sequencing Platform"/>
            <person name="Birren B."/>
            <person name="Lander E."/>
            <person name="Galagan J."/>
            <person name="Nusbaum C."/>
            <person name="Devon K."/>
            <person name="Ma L.-J."/>
            <person name="Jaffe D."/>
            <person name="Butler J."/>
            <person name="Alvarez P."/>
            <person name="Gnerre S."/>
            <person name="Grabherr M."/>
            <person name="Kleber M."/>
            <person name="Mauceli E."/>
            <person name="Brockman W."/>
            <person name="MacCallum I.A."/>
            <person name="Young S."/>
            <person name="LaButti K."/>
            <person name="DeCaprio D."/>
            <person name="Crawford M."/>
            <person name="Koehrsen M."/>
            <person name="Engels R."/>
            <person name="Montgomery P."/>
            <person name="Pearson M."/>
            <person name="Howarth C."/>
            <person name="Larson L."/>
            <person name="White J."/>
            <person name="O'Leary S."/>
            <person name="Kodira C."/>
            <person name="Zeng Q."/>
            <person name="Yandava C."/>
            <person name="Alvarado L."/>
            <person name="Kistler C."/>
            <person name="Shim W.-B."/>
            <person name="Kang S."/>
            <person name="Woloshuk C."/>
        </authorList>
    </citation>
    <scope>NUCLEOTIDE SEQUENCE</scope>
    <source>
        <strain evidence="2">4287</strain>
    </source>
</reference>
<dbReference type="Proteomes" id="UP000009097">
    <property type="component" value="Unassembled WGS sequence"/>
</dbReference>
<organism evidence="2 3">
    <name type="scientific">Fusarium oxysporum f. sp. lycopersici (strain 4287 / CBS 123668 / FGSC 9935 / NRRL 34936)</name>
    <name type="common">Fusarium vascular wilt of tomato</name>
    <dbReference type="NCBI Taxonomy" id="426428"/>
    <lineage>
        <taxon>Eukaryota</taxon>
        <taxon>Fungi</taxon>
        <taxon>Dikarya</taxon>
        <taxon>Ascomycota</taxon>
        <taxon>Pezizomycotina</taxon>
        <taxon>Sordariomycetes</taxon>
        <taxon>Hypocreomycetidae</taxon>
        <taxon>Hypocreales</taxon>
        <taxon>Nectriaceae</taxon>
        <taxon>Fusarium</taxon>
        <taxon>Fusarium oxysporum species complex</taxon>
    </lineage>
</organism>